<protein>
    <submittedName>
        <fullName evidence="2">ATP-binding protein</fullName>
    </submittedName>
</protein>
<comment type="caution">
    <text evidence="2">The sequence shown here is derived from an EMBL/GenBank/DDBJ whole genome shotgun (WGS) entry which is preliminary data.</text>
</comment>
<dbReference type="RefSeq" id="WP_107406504.1">
    <property type="nucleotide sequence ID" value="NZ_JASJUS010000060.1"/>
</dbReference>
<gene>
    <name evidence="2" type="ORF">QNN03_36290</name>
</gene>
<evidence type="ECO:0000259" key="1">
    <source>
        <dbReference type="Pfam" id="PF01695"/>
    </source>
</evidence>
<sequence>MRKCATHLRTGVLVVARSATSPSKRAAANLVFQVVFNHYEKGSIILTSSEIVTSAHAPANLCQVPPGWPWVQLGSPVRRSW</sequence>
<dbReference type="Proteomes" id="UP001241926">
    <property type="component" value="Unassembled WGS sequence"/>
</dbReference>
<evidence type="ECO:0000313" key="3">
    <source>
        <dbReference type="Proteomes" id="UP001241926"/>
    </source>
</evidence>
<dbReference type="EMBL" id="JASJUS010000060">
    <property type="protein sequence ID" value="MDL2081899.1"/>
    <property type="molecule type" value="Genomic_DNA"/>
</dbReference>
<dbReference type="Pfam" id="PF01695">
    <property type="entry name" value="IstB_IS21"/>
    <property type="match status" value="1"/>
</dbReference>
<proteinExistence type="predicted"/>
<organism evidence="2 3">
    <name type="scientific">Streptomyces fuscus</name>
    <dbReference type="NCBI Taxonomy" id="3048495"/>
    <lineage>
        <taxon>Bacteria</taxon>
        <taxon>Bacillati</taxon>
        <taxon>Actinomycetota</taxon>
        <taxon>Actinomycetes</taxon>
        <taxon>Kitasatosporales</taxon>
        <taxon>Streptomycetaceae</taxon>
        <taxon>Streptomyces</taxon>
    </lineage>
</organism>
<keyword evidence="3" id="KW-1185">Reference proteome</keyword>
<keyword evidence="2" id="KW-0547">Nucleotide-binding</keyword>
<dbReference type="GO" id="GO:0005524">
    <property type="term" value="F:ATP binding"/>
    <property type="evidence" value="ECO:0007669"/>
    <property type="project" value="UniProtKB-KW"/>
</dbReference>
<evidence type="ECO:0000313" key="2">
    <source>
        <dbReference type="EMBL" id="MDL2081899.1"/>
    </source>
</evidence>
<name>A0ABT7JC47_9ACTN</name>
<feature type="domain" description="IstB-like ATP-binding" evidence="1">
    <location>
        <begin position="2"/>
        <end position="50"/>
    </location>
</feature>
<dbReference type="InterPro" id="IPR002611">
    <property type="entry name" value="IstB_ATP-bd"/>
</dbReference>
<reference evidence="2 3" key="1">
    <citation type="submission" date="2023-05" db="EMBL/GenBank/DDBJ databases">
        <title>Streptomyces fuscus sp. nov., a brown-black pigment producing actinomyces isolated from dry sand of Sea duck farm.</title>
        <authorList>
            <person name="Xie J."/>
            <person name="Shen N."/>
        </authorList>
    </citation>
    <scope>NUCLEOTIDE SEQUENCE [LARGE SCALE GENOMIC DNA]</scope>
    <source>
        <strain evidence="2 3">GXMU-J15</strain>
    </source>
</reference>
<keyword evidence="2" id="KW-0067">ATP-binding</keyword>
<accession>A0ABT7JC47</accession>